<comment type="function">
    <text evidence="6">Bidirectionally degrades single-stranded DNA into large acid-insoluble oligonucleotides, which are then degraded further into small acid-soluble oligonucleotides.</text>
</comment>
<evidence type="ECO:0000256" key="6">
    <source>
        <dbReference type="HAMAP-Rule" id="MF_00337"/>
    </source>
</evidence>
<dbReference type="PIRSF" id="PIRSF006488">
    <property type="entry name" value="Exonuc_VII_S"/>
    <property type="match status" value="1"/>
</dbReference>
<evidence type="ECO:0000256" key="5">
    <source>
        <dbReference type="ARBA" id="ARBA00022839"/>
    </source>
</evidence>
<evidence type="ECO:0000256" key="1">
    <source>
        <dbReference type="ARBA" id="ARBA00009998"/>
    </source>
</evidence>
<dbReference type="PANTHER" id="PTHR34137:SF1">
    <property type="entry name" value="EXODEOXYRIBONUCLEASE 7 SMALL SUBUNIT"/>
    <property type="match status" value="1"/>
</dbReference>
<accession>A0ABR7NAF3</accession>
<dbReference type="InterPro" id="IPR037004">
    <property type="entry name" value="Exonuc_VII_ssu_sf"/>
</dbReference>
<dbReference type="EC" id="3.1.11.6" evidence="6"/>
<comment type="caution">
    <text evidence="7">The sequence shown here is derived from an EMBL/GenBank/DDBJ whole genome shotgun (WGS) entry which is preliminary data.</text>
</comment>
<evidence type="ECO:0000256" key="4">
    <source>
        <dbReference type="ARBA" id="ARBA00022801"/>
    </source>
</evidence>
<keyword evidence="5 6" id="KW-0269">Exonuclease</keyword>
<evidence type="ECO:0000256" key="2">
    <source>
        <dbReference type="ARBA" id="ARBA00022490"/>
    </source>
</evidence>
<protein>
    <recommendedName>
        <fullName evidence="6">Exodeoxyribonuclease 7 small subunit</fullName>
        <ecNumber evidence="6">3.1.11.6</ecNumber>
    </recommendedName>
    <alternativeName>
        <fullName evidence="6">Exodeoxyribonuclease VII small subunit</fullName>
        <shortName evidence="6">Exonuclease VII small subunit</shortName>
    </alternativeName>
</protein>
<sequence length="76" mass="9002">MMEQDKKKEDLTLEESFEKLEELLSILENRDTTLETSFQTYQEGMKLIKSCNEKLDTVEKKMQIINEEGEYSDFQG</sequence>
<dbReference type="Proteomes" id="UP000657421">
    <property type="component" value="Unassembled WGS sequence"/>
</dbReference>
<dbReference type="Pfam" id="PF02609">
    <property type="entry name" value="Exonuc_VII_S"/>
    <property type="match status" value="1"/>
</dbReference>
<comment type="subcellular location">
    <subcellularLocation>
        <location evidence="6">Cytoplasm</location>
    </subcellularLocation>
</comment>
<evidence type="ECO:0000313" key="7">
    <source>
        <dbReference type="EMBL" id="MBC8573394.1"/>
    </source>
</evidence>
<evidence type="ECO:0000313" key="8">
    <source>
        <dbReference type="Proteomes" id="UP000657421"/>
    </source>
</evidence>
<comment type="subunit">
    <text evidence="6">Heterooligomer composed of large and small subunits.</text>
</comment>
<keyword evidence="4 6" id="KW-0378">Hydrolase</keyword>
<evidence type="ECO:0000256" key="3">
    <source>
        <dbReference type="ARBA" id="ARBA00022722"/>
    </source>
</evidence>
<dbReference type="HAMAP" id="MF_00337">
    <property type="entry name" value="Exonuc_7_S"/>
    <property type="match status" value="1"/>
</dbReference>
<dbReference type="NCBIfam" id="TIGR01280">
    <property type="entry name" value="xseB"/>
    <property type="match status" value="1"/>
</dbReference>
<dbReference type="Gene3D" id="1.10.287.1040">
    <property type="entry name" value="Exonuclease VII, small subunit"/>
    <property type="match status" value="1"/>
</dbReference>
<dbReference type="EMBL" id="JACRSZ010000009">
    <property type="protein sequence ID" value="MBC8573394.1"/>
    <property type="molecule type" value="Genomic_DNA"/>
</dbReference>
<comment type="catalytic activity">
    <reaction evidence="6">
        <text>Exonucleolytic cleavage in either 5'- to 3'- or 3'- to 5'-direction to yield nucleoside 5'-phosphates.</text>
        <dbReference type="EC" id="3.1.11.6"/>
    </reaction>
</comment>
<comment type="similarity">
    <text evidence="1 6">Belongs to the XseB family.</text>
</comment>
<organism evidence="7 8">
    <name type="scientific">Jingyaoa shaoxingensis</name>
    <dbReference type="NCBI Taxonomy" id="2763671"/>
    <lineage>
        <taxon>Bacteria</taxon>
        <taxon>Bacillati</taxon>
        <taxon>Bacillota</taxon>
        <taxon>Clostridia</taxon>
        <taxon>Lachnospirales</taxon>
        <taxon>Lachnospiraceae</taxon>
        <taxon>Jingyaoa</taxon>
    </lineage>
</organism>
<dbReference type="GO" id="GO:0008855">
    <property type="term" value="F:exodeoxyribonuclease VII activity"/>
    <property type="evidence" value="ECO:0007669"/>
    <property type="project" value="UniProtKB-EC"/>
</dbReference>
<proteinExistence type="inferred from homology"/>
<name>A0ABR7NAF3_9FIRM</name>
<reference evidence="7 8" key="1">
    <citation type="submission" date="2020-08" db="EMBL/GenBank/DDBJ databases">
        <title>Genome public.</title>
        <authorList>
            <person name="Liu C."/>
            <person name="Sun Q."/>
        </authorList>
    </citation>
    <scope>NUCLEOTIDE SEQUENCE [LARGE SCALE GENOMIC DNA]</scope>
    <source>
        <strain evidence="7 8">NSJ-46</strain>
    </source>
</reference>
<dbReference type="InterPro" id="IPR003761">
    <property type="entry name" value="Exonuc_VII_S"/>
</dbReference>
<keyword evidence="3 6" id="KW-0540">Nuclease</keyword>
<keyword evidence="8" id="KW-1185">Reference proteome</keyword>
<dbReference type="RefSeq" id="WP_249308575.1">
    <property type="nucleotide sequence ID" value="NZ_JACRSZ010000009.1"/>
</dbReference>
<gene>
    <name evidence="6 7" type="primary">xseB</name>
    <name evidence="7" type="ORF">H8716_09920</name>
</gene>
<dbReference type="SUPFAM" id="SSF116842">
    <property type="entry name" value="XseB-like"/>
    <property type="match status" value="1"/>
</dbReference>
<dbReference type="PANTHER" id="PTHR34137">
    <property type="entry name" value="EXODEOXYRIBONUCLEASE 7 SMALL SUBUNIT"/>
    <property type="match status" value="1"/>
</dbReference>
<keyword evidence="2 6" id="KW-0963">Cytoplasm</keyword>